<sequence>MLKVLLASGVIMGVLVGWVMVQNLAREFARRHPEFGPYQEKRGCGGNCSCSGGSSCRNK</sequence>
<evidence type="ECO:0000313" key="3">
    <source>
        <dbReference type="Proteomes" id="UP000034410"/>
    </source>
</evidence>
<evidence type="ECO:0000313" key="2">
    <source>
        <dbReference type="EMBL" id="AKH19479.1"/>
    </source>
</evidence>
<proteinExistence type="predicted"/>
<dbReference type="Proteomes" id="UP000034410">
    <property type="component" value="Chromosome"/>
</dbReference>
<gene>
    <name evidence="2" type="ORF">AAY24_02960</name>
</gene>
<evidence type="ECO:0000256" key="1">
    <source>
        <dbReference type="SAM" id="Phobius"/>
    </source>
</evidence>
<organism evidence="2 3">
    <name type="scientific">Sedimenticola thiotaurini</name>
    <dbReference type="NCBI Taxonomy" id="1543721"/>
    <lineage>
        <taxon>Bacteria</taxon>
        <taxon>Pseudomonadati</taxon>
        <taxon>Pseudomonadota</taxon>
        <taxon>Gammaproteobacteria</taxon>
        <taxon>Chromatiales</taxon>
        <taxon>Sedimenticolaceae</taxon>
        <taxon>Sedimenticola</taxon>
    </lineage>
</organism>
<keyword evidence="1" id="KW-0812">Transmembrane</keyword>
<feature type="transmembrane region" description="Helical" evidence="1">
    <location>
        <begin position="6"/>
        <end position="25"/>
    </location>
</feature>
<protein>
    <submittedName>
        <fullName evidence="2">Uncharacterized protein</fullName>
    </submittedName>
</protein>
<name>A0A0F7JVT4_9GAMM</name>
<dbReference type="RefSeq" id="WP_046858417.1">
    <property type="nucleotide sequence ID" value="NZ_CP011412.1"/>
</dbReference>
<keyword evidence="3" id="KW-1185">Reference proteome</keyword>
<keyword evidence="1" id="KW-0472">Membrane</keyword>
<dbReference type="EMBL" id="CP011412">
    <property type="protein sequence ID" value="AKH19479.1"/>
    <property type="molecule type" value="Genomic_DNA"/>
</dbReference>
<dbReference type="OrthoDB" id="7064465at2"/>
<accession>A0A0F7JVT4</accession>
<reference evidence="2 3" key="1">
    <citation type="journal article" date="2015" name="Genome Announc.">
        <title>Complete Genome Sequence of Sedimenticola thiotaurini Strain SIP-G1, a Polyphosphate- and Polyhydroxyalkanoate-Accumulating Sulfur-Oxidizing Gammaproteobacterium Isolated from Salt Marsh Sediments.</title>
        <authorList>
            <person name="Flood B.E."/>
            <person name="Jones D.S."/>
            <person name="Bailey J.V."/>
        </authorList>
    </citation>
    <scope>NUCLEOTIDE SEQUENCE [LARGE SCALE GENOMIC DNA]</scope>
    <source>
        <strain evidence="2 3">SIP-G1</strain>
    </source>
</reference>
<keyword evidence="1" id="KW-1133">Transmembrane helix</keyword>
<dbReference type="AlphaFoldDB" id="A0A0F7JVT4"/>
<dbReference type="KEGG" id="seds:AAY24_02960"/>